<dbReference type="Proteomes" id="UP001065549">
    <property type="component" value="Unassembled WGS sequence"/>
</dbReference>
<protein>
    <submittedName>
        <fullName evidence="2">Amidohydrolase</fullName>
    </submittedName>
</protein>
<dbReference type="AlphaFoldDB" id="A0A9J6QUL4"/>
<evidence type="ECO:0000313" key="2">
    <source>
        <dbReference type="EMBL" id="MCU7377422.1"/>
    </source>
</evidence>
<sequence length="568" mass="63412">MMNTADLVLINGKTLSVDLAGSVTRGEAAAVKDGIIIAAGTSEEMNPFIGSRTKVIDCKGHTVLPGLCDGHCHAASSAGTYAACDLFNIYQEEGESNEDVIKKYTDRLRAYIEANPDLEVIRGNGWNRAWFNGSNGDGRMPSRHDLDEVLSDKPIVLESYCLHNIWVNTKALELSGVTEETPSPDTGVIHREKDGYPTGIFEEASAIELIKANLPGYDYTVKQYKEVLLKYQKELANNYGVTLICDAFHTDNARQAYVELAEEGRLTMRARGVYALDNNRAEEDWQTALSRKGKDNRGDLFQINTIKMFMEGTPCMIEPYSAQVNKTAGREEDYRGDLFWTVKEGAEYMSRAIEQGFQIHMHAMGDQTVKTSIDCLEEAQKHSDGDNRNVIAHLMGVREEDVQRIADLSIVCSCQPRWMIYDTDVEDFYKPCFGEERAMKFYPNKSFADAGAIVAYGTDFPVTPPPNPFHEIQCAMTRSVFPDAPDYDRFKGKVLGEQERVSLTEAIRALTINGAYQNFLEDVTGTIEVGKSADLVILDCDIEAVPVDEIYKIEADQTIFKGKVVYEK</sequence>
<reference evidence="2" key="1">
    <citation type="submission" date="2022-09" db="EMBL/GenBank/DDBJ databases">
        <title>Culturomic study of gut microbiota in children with autism spectrum disorder.</title>
        <authorList>
            <person name="Efimov B.A."/>
            <person name="Chaplin A.V."/>
            <person name="Sokolova S.R."/>
            <person name="Pikina A.P."/>
            <person name="Korzhanova M."/>
            <person name="Belova V."/>
            <person name="Korostin D."/>
        </authorList>
    </citation>
    <scope>NUCLEOTIDE SEQUENCE</scope>
    <source>
        <strain evidence="2">ASD5510</strain>
    </source>
</reference>
<organism evidence="2 3">
    <name type="scientific">Hominibacterium faecale</name>
    <dbReference type="NCBI Taxonomy" id="2839743"/>
    <lineage>
        <taxon>Bacteria</taxon>
        <taxon>Bacillati</taxon>
        <taxon>Bacillota</taxon>
        <taxon>Clostridia</taxon>
        <taxon>Peptostreptococcales</taxon>
        <taxon>Anaerovoracaceae</taxon>
        <taxon>Hominibacterium</taxon>
    </lineage>
</organism>
<accession>A0A9J6QUL4</accession>
<evidence type="ECO:0000259" key="1">
    <source>
        <dbReference type="Pfam" id="PF07969"/>
    </source>
</evidence>
<feature type="domain" description="Amidohydrolase 3" evidence="1">
    <location>
        <begin position="54"/>
        <end position="566"/>
    </location>
</feature>
<dbReference type="Pfam" id="PF07969">
    <property type="entry name" value="Amidohydro_3"/>
    <property type="match status" value="1"/>
</dbReference>
<dbReference type="SUPFAM" id="SSF51338">
    <property type="entry name" value="Composite domain of metallo-dependent hydrolases"/>
    <property type="match status" value="1"/>
</dbReference>
<keyword evidence="3" id="KW-1185">Reference proteome</keyword>
<dbReference type="CDD" id="cd01300">
    <property type="entry name" value="YtcJ_like"/>
    <property type="match status" value="1"/>
</dbReference>
<dbReference type="RefSeq" id="WP_253020779.1">
    <property type="nucleotide sequence ID" value="NZ_JAOSHN010000001.1"/>
</dbReference>
<dbReference type="SUPFAM" id="SSF51556">
    <property type="entry name" value="Metallo-dependent hydrolases"/>
    <property type="match status" value="1"/>
</dbReference>
<dbReference type="GO" id="GO:0016810">
    <property type="term" value="F:hydrolase activity, acting on carbon-nitrogen (but not peptide) bonds"/>
    <property type="evidence" value="ECO:0007669"/>
    <property type="project" value="InterPro"/>
</dbReference>
<dbReference type="Gene3D" id="3.10.310.70">
    <property type="match status" value="1"/>
</dbReference>
<evidence type="ECO:0000313" key="3">
    <source>
        <dbReference type="Proteomes" id="UP001065549"/>
    </source>
</evidence>
<dbReference type="InterPro" id="IPR013108">
    <property type="entry name" value="Amidohydro_3"/>
</dbReference>
<name>A0A9J6QUL4_9FIRM</name>
<comment type="caution">
    <text evidence="2">The sequence shown here is derived from an EMBL/GenBank/DDBJ whole genome shotgun (WGS) entry which is preliminary data.</text>
</comment>
<dbReference type="InterPro" id="IPR033932">
    <property type="entry name" value="YtcJ-like"/>
</dbReference>
<dbReference type="InterPro" id="IPR032466">
    <property type="entry name" value="Metal_Hydrolase"/>
</dbReference>
<dbReference type="Gene3D" id="2.30.40.10">
    <property type="entry name" value="Urease, subunit C, domain 1"/>
    <property type="match status" value="1"/>
</dbReference>
<dbReference type="Gene3D" id="3.20.20.140">
    <property type="entry name" value="Metal-dependent hydrolases"/>
    <property type="match status" value="1"/>
</dbReference>
<dbReference type="EMBL" id="JAOSHN010000001">
    <property type="protein sequence ID" value="MCU7377422.1"/>
    <property type="molecule type" value="Genomic_DNA"/>
</dbReference>
<dbReference type="PANTHER" id="PTHR22642">
    <property type="entry name" value="IMIDAZOLONEPROPIONASE"/>
    <property type="match status" value="1"/>
</dbReference>
<gene>
    <name evidence="2" type="ORF">OBO34_03520</name>
</gene>
<proteinExistence type="predicted"/>
<dbReference type="PANTHER" id="PTHR22642:SF2">
    <property type="entry name" value="PROTEIN LONG AFTER FAR-RED 3"/>
    <property type="match status" value="1"/>
</dbReference>
<dbReference type="InterPro" id="IPR011059">
    <property type="entry name" value="Metal-dep_hydrolase_composite"/>
</dbReference>